<dbReference type="AlphaFoldDB" id="A0AAV6H6W6"/>
<proteinExistence type="predicted"/>
<organism evidence="2 3">
    <name type="scientific">Alosa alosa</name>
    <name type="common">allis shad</name>
    <dbReference type="NCBI Taxonomy" id="278164"/>
    <lineage>
        <taxon>Eukaryota</taxon>
        <taxon>Metazoa</taxon>
        <taxon>Chordata</taxon>
        <taxon>Craniata</taxon>
        <taxon>Vertebrata</taxon>
        <taxon>Euteleostomi</taxon>
        <taxon>Actinopterygii</taxon>
        <taxon>Neopterygii</taxon>
        <taxon>Teleostei</taxon>
        <taxon>Clupei</taxon>
        <taxon>Clupeiformes</taxon>
        <taxon>Clupeoidei</taxon>
        <taxon>Clupeidae</taxon>
        <taxon>Alosa</taxon>
    </lineage>
</organism>
<name>A0AAV6H6W6_9TELE</name>
<reference evidence="2" key="1">
    <citation type="submission" date="2020-10" db="EMBL/GenBank/DDBJ databases">
        <title>Chromosome-scale genome assembly of the Allis shad, Alosa alosa.</title>
        <authorList>
            <person name="Margot Z."/>
            <person name="Christophe K."/>
            <person name="Cabau C."/>
            <person name="Louis A."/>
            <person name="Berthelot C."/>
            <person name="Parey E."/>
            <person name="Roest Crollius H."/>
            <person name="Montfort J."/>
            <person name="Robinson-Rechavi M."/>
            <person name="Bucao C."/>
            <person name="Bouchez O."/>
            <person name="Gislard M."/>
            <person name="Lluch J."/>
            <person name="Milhes M."/>
            <person name="Lampietro C."/>
            <person name="Lopez Roques C."/>
            <person name="Donnadieu C."/>
            <person name="Braasch I."/>
            <person name="Desvignes T."/>
            <person name="Postlethwait J."/>
            <person name="Bobe J."/>
            <person name="Guiguen Y."/>
        </authorList>
    </citation>
    <scope>NUCLEOTIDE SEQUENCE</scope>
    <source>
        <strain evidence="2">M-15738</strain>
        <tissue evidence="2">Blood</tissue>
    </source>
</reference>
<accession>A0AAV6H6W6</accession>
<gene>
    <name evidence="2" type="ORF">AALO_G00067710</name>
</gene>
<evidence type="ECO:0000313" key="3">
    <source>
        <dbReference type="Proteomes" id="UP000823561"/>
    </source>
</evidence>
<feature type="region of interest" description="Disordered" evidence="1">
    <location>
        <begin position="13"/>
        <end position="34"/>
    </location>
</feature>
<sequence>MIPSIPVEWLDQTSSQGSAGCSGHLSSRQQTDASRTLSDILQSAIISLTRKTRIERHLSNQLGIIVKPPIGSTK</sequence>
<protein>
    <submittedName>
        <fullName evidence="2">Uncharacterized protein</fullName>
    </submittedName>
</protein>
<evidence type="ECO:0000313" key="2">
    <source>
        <dbReference type="EMBL" id="KAG5281126.1"/>
    </source>
</evidence>
<evidence type="ECO:0000256" key="1">
    <source>
        <dbReference type="SAM" id="MobiDB-lite"/>
    </source>
</evidence>
<dbReference type="EMBL" id="JADWDJ010000005">
    <property type="protein sequence ID" value="KAG5281126.1"/>
    <property type="molecule type" value="Genomic_DNA"/>
</dbReference>
<keyword evidence="3" id="KW-1185">Reference proteome</keyword>
<comment type="caution">
    <text evidence="2">The sequence shown here is derived from an EMBL/GenBank/DDBJ whole genome shotgun (WGS) entry which is preliminary data.</text>
</comment>
<dbReference type="Proteomes" id="UP000823561">
    <property type="component" value="Chromosome 5"/>
</dbReference>